<evidence type="ECO:0000256" key="2">
    <source>
        <dbReference type="ARBA" id="ARBA00022692"/>
    </source>
</evidence>
<dbReference type="OrthoDB" id="194139at2759"/>
<evidence type="ECO:0000256" key="3">
    <source>
        <dbReference type="ARBA" id="ARBA00022989"/>
    </source>
</evidence>
<dbReference type="InterPro" id="IPR036259">
    <property type="entry name" value="MFS_trans_sf"/>
</dbReference>
<evidence type="ECO:0000313" key="9">
    <source>
        <dbReference type="Proteomes" id="UP000503462"/>
    </source>
</evidence>
<dbReference type="AlphaFoldDB" id="A0A6H0XRR1"/>
<dbReference type="InterPro" id="IPR011701">
    <property type="entry name" value="MFS"/>
</dbReference>
<feature type="transmembrane region" description="Helical" evidence="6">
    <location>
        <begin position="325"/>
        <end position="347"/>
    </location>
</feature>
<dbReference type="PROSITE" id="PS50850">
    <property type="entry name" value="MFS"/>
    <property type="match status" value="1"/>
</dbReference>
<dbReference type="Gene3D" id="1.20.1250.20">
    <property type="entry name" value="MFS general substrate transporter like domains"/>
    <property type="match status" value="1"/>
</dbReference>
<evidence type="ECO:0000256" key="5">
    <source>
        <dbReference type="SAM" id="MobiDB-lite"/>
    </source>
</evidence>
<feature type="transmembrane region" description="Helical" evidence="6">
    <location>
        <begin position="426"/>
        <end position="448"/>
    </location>
</feature>
<name>A0A6H0XRR1_9PEZI</name>
<proteinExistence type="predicted"/>
<dbReference type="InterPro" id="IPR020846">
    <property type="entry name" value="MFS_dom"/>
</dbReference>
<gene>
    <name evidence="8" type="ORF">AMS68_002858</name>
</gene>
<comment type="subcellular location">
    <subcellularLocation>
        <location evidence="1">Membrane</location>
        <topology evidence="1">Multi-pass membrane protein</topology>
    </subcellularLocation>
</comment>
<dbReference type="EMBL" id="CP051140">
    <property type="protein sequence ID" value="QIW97340.1"/>
    <property type="molecule type" value="Genomic_DNA"/>
</dbReference>
<dbReference type="SUPFAM" id="SSF103473">
    <property type="entry name" value="MFS general substrate transporter"/>
    <property type="match status" value="1"/>
</dbReference>
<protein>
    <recommendedName>
        <fullName evidence="7">Major facilitator superfamily (MFS) profile domain-containing protein</fullName>
    </recommendedName>
</protein>
<feature type="transmembrane region" description="Helical" evidence="6">
    <location>
        <begin position="219"/>
        <end position="241"/>
    </location>
</feature>
<evidence type="ECO:0000256" key="1">
    <source>
        <dbReference type="ARBA" id="ARBA00004141"/>
    </source>
</evidence>
<feature type="region of interest" description="Disordered" evidence="5">
    <location>
        <begin position="1"/>
        <end position="21"/>
    </location>
</feature>
<sequence length="529" mass="59097">MAITSETTDHGHNTAIPHTIGHDEQTPLLQHHDARKPPSPRSLFAITATMVAVVTLLTIGDQLMDSPTTRLLESICCYEYFQQHDPSQLLTDPAGAGPGALRGIAESACKSDAIQGQVAVIRSYQYFLEGFPALALAVPFGWLQDRYGRRPFLLLGMFSFMLKLIWIIAVLWFWQVFGDMRWLWVSSLHALLMGGAPVVIALYYTIIADITTEQSRATVFLRLGACTLSTSFFAPIASAWLMRWNPWYPMFLGAALEVVGFSMTFLIPETLNYRHPDNHQPPVLIADPIPEEPLAAVDAQLVAVGLPRRLFDDLKKASRFLWEDYRVSILILPFLVHMLLMAVTPIIVQYASKRYSYSIAKATVLVTVRSGVNIALLFSILPYISKQLMTRFGMSGKYKDLLITRVSLAILSIGWILLGFSPTSWLFVISLMVISLGSGAMFTLRSFLTSLVPPHQIGRAYSIVCIMDTLGLMFGSPILAQTFELGMSWGENYLGLPFYVFGVVCLIFSLLLVFVRLRKDEHARIESDD</sequence>
<accession>A0A6H0XRR1</accession>
<feature type="transmembrane region" description="Helical" evidence="6">
    <location>
        <begin position="186"/>
        <end position="207"/>
    </location>
</feature>
<feature type="transmembrane region" description="Helical" evidence="6">
    <location>
        <begin position="460"/>
        <end position="480"/>
    </location>
</feature>
<dbReference type="PANTHER" id="PTHR23507:SF1">
    <property type="entry name" value="FI18259P1-RELATED"/>
    <property type="match status" value="1"/>
</dbReference>
<keyword evidence="3 6" id="KW-1133">Transmembrane helix</keyword>
<keyword evidence="9" id="KW-1185">Reference proteome</keyword>
<keyword evidence="4 6" id="KW-0472">Membrane</keyword>
<dbReference type="PANTHER" id="PTHR23507">
    <property type="entry name" value="ZGC:174356"/>
    <property type="match status" value="1"/>
</dbReference>
<feature type="transmembrane region" description="Helical" evidence="6">
    <location>
        <begin position="152"/>
        <end position="174"/>
    </location>
</feature>
<dbReference type="Proteomes" id="UP000503462">
    <property type="component" value="Chromosome 2"/>
</dbReference>
<dbReference type="GO" id="GO:0016020">
    <property type="term" value="C:membrane"/>
    <property type="evidence" value="ECO:0007669"/>
    <property type="project" value="UniProtKB-SubCell"/>
</dbReference>
<feature type="transmembrane region" description="Helical" evidence="6">
    <location>
        <begin position="247"/>
        <end position="267"/>
    </location>
</feature>
<evidence type="ECO:0000313" key="8">
    <source>
        <dbReference type="EMBL" id="QIW97340.1"/>
    </source>
</evidence>
<feature type="transmembrane region" description="Helical" evidence="6">
    <location>
        <begin position="402"/>
        <end position="420"/>
    </location>
</feature>
<dbReference type="GO" id="GO:0022857">
    <property type="term" value="F:transmembrane transporter activity"/>
    <property type="evidence" value="ECO:0007669"/>
    <property type="project" value="InterPro"/>
</dbReference>
<reference evidence="8 9" key="1">
    <citation type="journal article" date="2016" name="Sci. Rep.">
        <title>Peltaster fructicola genome reveals evolution from an invasive phytopathogen to an ectophytic parasite.</title>
        <authorList>
            <person name="Xu C."/>
            <person name="Chen H."/>
            <person name="Gleason M.L."/>
            <person name="Xu J.R."/>
            <person name="Liu H."/>
            <person name="Zhang R."/>
            <person name="Sun G."/>
        </authorList>
    </citation>
    <scope>NUCLEOTIDE SEQUENCE [LARGE SCALE GENOMIC DNA]</scope>
    <source>
        <strain evidence="8 9">LNHT1506</strain>
    </source>
</reference>
<evidence type="ECO:0000256" key="6">
    <source>
        <dbReference type="SAM" id="Phobius"/>
    </source>
</evidence>
<evidence type="ECO:0000256" key="4">
    <source>
        <dbReference type="ARBA" id="ARBA00023136"/>
    </source>
</evidence>
<feature type="transmembrane region" description="Helical" evidence="6">
    <location>
        <begin position="359"/>
        <end position="381"/>
    </location>
</feature>
<dbReference type="Pfam" id="PF07690">
    <property type="entry name" value="MFS_1"/>
    <property type="match status" value="1"/>
</dbReference>
<keyword evidence="2 6" id="KW-0812">Transmembrane</keyword>
<organism evidence="8 9">
    <name type="scientific">Peltaster fructicola</name>
    <dbReference type="NCBI Taxonomy" id="286661"/>
    <lineage>
        <taxon>Eukaryota</taxon>
        <taxon>Fungi</taxon>
        <taxon>Dikarya</taxon>
        <taxon>Ascomycota</taxon>
        <taxon>Pezizomycotina</taxon>
        <taxon>Dothideomycetes</taxon>
        <taxon>Dothideomycetes incertae sedis</taxon>
        <taxon>Peltaster</taxon>
    </lineage>
</organism>
<evidence type="ECO:0000259" key="7">
    <source>
        <dbReference type="PROSITE" id="PS50850"/>
    </source>
</evidence>
<feature type="transmembrane region" description="Helical" evidence="6">
    <location>
        <begin position="42"/>
        <end position="60"/>
    </location>
</feature>
<feature type="domain" description="Major facilitator superfamily (MFS) profile" evidence="7">
    <location>
        <begin position="53"/>
        <end position="520"/>
    </location>
</feature>
<feature type="transmembrane region" description="Helical" evidence="6">
    <location>
        <begin position="492"/>
        <end position="515"/>
    </location>
</feature>